<proteinExistence type="inferred from homology"/>
<evidence type="ECO:0000256" key="4">
    <source>
        <dbReference type="ARBA" id="ARBA00022462"/>
    </source>
</evidence>
<dbReference type="InterPro" id="IPR009397">
    <property type="entry name" value="Vesiculo_matrix"/>
</dbReference>
<keyword evidence="7" id="KW-0945">Host-virus interaction</keyword>
<keyword evidence="13" id="KW-0472">Membrane</keyword>
<evidence type="ECO:0000256" key="10">
    <source>
        <dbReference type="ARBA" id="ARBA00022703"/>
    </source>
</evidence>
<keyword evidence="8" id="KW-1188">Viral release from host cell</keyword>
<dbReference type="InterPro" id="IPR036711">
    <property type="entry name" value="VSV_matrix_sf"/>
</dbReference>
<evidence type="ECO:0000256" key="14">
    <source>
        <dbReference type="ARBA" id="ARBA00023311"/>
    </source>
</evidence>
<protein>
    <recommendedName>
        <fullName evidence="3">Matrix protein</fullName>
    </recommendedName>
</protein>
<dbReference type="GO" id="GO:0019031">
    <property type="term" value="C:viral envelope"/>
    <property type="evidence" value="ECO:0007669"/>
    <property type="project" value="InterPro"/>
</dbReference>
<dbReference type="GO" id="GO:0039702">
    <property type="term" value="P:viral budding via host ESCRT complex"/>
    <property type="evidence" value="ECO:0007669"/>
    <property type="project" value="UniProtKB-KW"/>
</dbReference>
<dbReference type="GeneID" id="80544334"/>
<keyword evidence="12" id="KW-1043">Host membrane</keyword>
<dbReference type="Pfam" id="PF06326">
    <property type="entry name" value="Vesiculo_matrix"/>
    <property type="match status" value="1"/>
</dbReference>
<keyword evidence="10" id="KW-0053">Apoptosis</keyword>
<evidence type="ECO:0000256" key="3">
    <source>
        <dbReference type="ARBA" id="ARBA00017678"/>
    </source>
</evidence>
<evidence type="ECO:0000256" key="12">
    <source>
        <dbReference type="ARBA" id="ARBA00022870"/>
    </source>
</evidence>
<keyword evidence="11" id="KW-0946">Virion</keyword>
<evidence type="ECO:0000256" key="15">
    <source>
        <dbReference type="ARBA" id="ARBA00037802"/>
    </source>
</evidence>
<dbReference type="Proteomes" id="UP001157423">
    <property type="component" value="Segment"/>
</dbReference>
<dbReference type="KEGG" id="vg:80544334"/>
<evidence type="ECO:0000256" key="6">
    <source>
        <dbReference type="ARBA" id="ARBA00022562"/>
    </source>
</evidence>
<name>A0A8K1J663_9RHAB</name>
<dbReference type="GO" id="GO:0044200">
    <property type="term" value="C:host cell nuclear membrane"/>
    <property type="evidence" value="ECO:0007669"/>
    <property type="project" value="UniProtKB-SubCell"/>
</dbReference>
<evidence type="ECO:0000256" key="2">
    <source>
        <dbReference type="ARBA" id="ARBA00010182"/>
    </source>
</evidence>
<evidence type="ECO:0000256" key="1">
    <source>
        <dbReference type="ARBA" id="ARBA00004328"/>
    </source>
</evidence>
<keyword evidence="6" id="KW-1048">Host nucleus</keyword>
<evidence type="ECO:0000313" key="16">
    <source>
        <dbReference type="EMBL" id="UCR92529.1"/>
    </source>
</evidence>
<evidence type="ECO:0000256" key="5">
    <source>
        <dbReference type="ARBA" id="ARBA00022553"/>
    </source>
</evidence>
<dbReference type="EMBL" id="MZ822104">
    <property type="protein sequence ID" value="UCR92529.1"/>
    <property type="molecule type" value="Viral_cRNA"/>
</dbReference>
<dbReference type="GO" id="GO:0039660">
    <property type="term" value="F:structural constituent of virion"/>
    <property type="evidence" value="ECO:0007669"/>
    <property type="project" value="UniProtKB-KW"/>
</dbReference>
<evidence type="ECO:0000256" key="7">
    <source>
        <dbReference type="ARBA" id="ARBA00022581"/>
    </source>
</evidence>
<keyword evidence="9" id="KW-1198">Viral budding</keyword>
<organism evidence="16 17">
    <name type="scientific">Apis rhabdovirus 3</name>
    <dbReference type="NCBI Taxonomy" id="2873557"/>
    <lineage>
        <taxon>Viruses</taxon>
        <taxon>Riboviria</taxon>
        <taxon>Orthornavirae</taxon>
        <taxon>Negarnaviricota</taxon>
        <taxon>Haploviricotina</taxon>
        <taxon>Monjiviricetes</taxon>
        <taxon>Mononegavirales</taxon>
        <taxon>Rhabdoviridae</taxon>
        <taxon>Alpharhabdovirinae</taxon>
        <taxon>Sigmavirus</taxon>
        <taxon>Sigmavirus sichuan</taxon>
    </lineage>
</organism>
<evidence type="ECO:0000256" key="8">
    <source>
        <dbReference type="ARBA" id="ARBA00022612"/>
    </source>
</evidence>
<evidence type="ECO:0000256" key="11">
    <source>
        <dbReference type="ARBA" id="ARBA00022844"/>
    </source>
</evidence>
<evidence type="ECO:0000256" key="13">
    <source>
        <dbReference type="ARBA" id="ARBA00023136"/>
    </source>
</evidence>
<comment type="subcellular location">
    <subcellularLocation>
        <location evidence="15">Host nucleus membrane</location>
        <topology evidence="15">Peripheral membrane protein</topology>
    </subcellularLocation>
    <subcellularLocation>
        <location evidence="1">Virion</location>
    </subcellularLocation>
</comment>
<sequence>MGKMIKKIWQNISGETPEKKEERRDRALVLAKPPPYNPDYPIVKVTQSNSVPRLLPVTSQGSNMEAMSIGPIGLFEETSSAPIEKVQPKVVKKDTWSVVADITLMVNNKLMNWEDLLSQLDIMLDEYSGSQRYKPFFLAVYYLISTHMNIPPDYMGGCYLYKGSLEERIVFHHTFTSFPEDIKRLEWSHSHWTGSNKIRIRFNCEMKDTARTGKNFSTLYLAPVSEHNPPPPLAPLMEAYGYSILTDKKGNYIFNKEQN</sequence>
<dbReference type="RefSeq" id="YP_010805438.1">
    <property type="nucleotide sequence ID" value="NC_077149.1"/>
</dbReference>
<evidence type="ECO:0000256" key="9">
    <source>
        <dbReference type="ARBA" id="ARBA00022637"/>
    </source>
</evidence>
<keyword evidence="17" id="KW-1185">Reference proteome</keyword>
<keyword evidence="5" id="KW-0597">Phosphoprotein</keyword>
<evidence type="ECO:0000313" key="17">
    <source>
        <dbReference type="Proteomes" id="UP001157423"/>
    </source>
</evidence>
<comment type="similarity">
    <text evidence="2">Belongs to the vesiculoviruses matrix protein family.</text>
</comment>
<reference evidence="16 17" key="1">
    <citation type="submission" date="2021-08" db="EMBL/GenBank/DDBJ databases">
        <authorList>
            <person name="Li N.N."/>
        </authorList>
    </citation>
    <scope>NUCLEOTIDE SEQUENCE [LARGE SCALE GENOMIC DNA]</scope>
    <source>
        <strain evidence="16">Sichuan/2019</strain>
    </source>
</reference>
<keyword evidence="14" id="KW-0468">Viral matrix protein</keyword>
<keyword evidence="4" id="KW-1187">Viral budding via the host ESCRT complexes</keyword>
<dbReference type="Gene3D" id="3.10.460.10">
    <property type="entry name" value="VSV matrix protein"/>
    <property type="match status" value="1"/>
</dbReference>
<dbReference type="SUPFAM" id="SSF75404">
    <property type="entry name" value="VSV matrix protein"/>
    <property type="match status" value="1"/>
</dbReference>
<accession>A0A8K1J663</accession>